<evidence type="ECO:0000256" key="1">
    <source>
        <dbReference type="SAM" id="MobiDB-lite"/>
    </source>
</evidence>
<name>A0ABY8HXK3_9MOLU</name>
<gene>
    <name evidence="3" type="ORF">MFERI15181_00641</name>
</gene>
<dbReference type="PROSITE" id="PS51257">
    <property type="entry name" value="PROKAR_LIPOPROTEIN"/>
    <property type="match status" value="1"/>
</dbReference>
<keyword evidence="2" id="KW-1133">Transmembrane helix</keyword>
<feature type="region of interest" description="Disordered" evidence="1">
    <location>
        <begin position="43"/>
        <end position="89"/>
    </location>
</feature>
<keyword evidence="2" id="KW-0472">Membrane</keyword>
<dbReference type="RefSeq" id="WP_278288292.1">
    <property type="nucleotide sequence ID" value="NZ_CP113495.1"/>
</dbReference>
<feature type="compositionally biased region" description="Basic and acidic residues" evidence="1">
    <location>
        <begin position="53"/>
        <end position="69"/>
    </location>
</feature>
<dbReference type="EMBL" id="CP113498">
    <property type="protein sequence ID" value="WFQ93721.1"/>
    <property type="molecule type" value="Genomic_DNA"/>
</dbReference>
<proteinExistence type="predicted"/>
<evidence type="ECO:0008006" key="5">
    <source>
        <dbReference type="Google" id="ProtNLM"/>
    </source>
</evidence>
<dbReference type="Pfam" id="PF03382">
    <property type="entry name" value="DUF285"/>
    <property type="match status" value="1"/>
</dbReference>
<dbReference type="Proteomes" id="UP001214039">
    <property type="component" value="Chromosome"/>
</dbReference>
<keyword evidence="4" id="KW-1185">Reference proteome</keyword>
<evidence type="ECO:0000313" key="3">
    <source>
        <dbReference type="EMBL" id="WFQ93721.1"/>
    </source>
</evidence>
<sequence length="154" mass="18033">MHLLLKEIKLIKKLIITITCISSIATSGILVISCKNNTLVERIKQPKNTPNPKKQEKNNKTPESKKEKLQYVQPIAKEKNNSDKSNQHSKDNFFYYRRWNTSNVKNMDYMFYNAKRFKKNISGWNVSKTPFQTNFAKGSGFEKKSLYDHNLKIN</sequence>
<evidence type="ECO:0000256" key="2">
    <source>
        <dbReference type="SAM" id="Phobius"/>
    </source>
</evidence>
<keyword evidence="2" id="KW-0812">Transmembrane</keyword>
<protein>
    <recommendedName>
        <fullName evidence="5">Lipoprotein</fullName>
    </recommendedName>
</protein>
<reference evidence="3" key="1">
    <citation type="submission" date="2022-11" db="EMBL/GenBank/DDBJ databases">
        <title>Comparative genomic analysis of Mycoplasma feriruminatoris and the Mycoplasma mycoides cluster.</title>
        <authorList>
            <person name="Baby V."/>
            <person name="Ambroset C."/>
            <person name="Gaurivaud P."/>
            <person name="Boury C."/>
            <person name="Guichoux E."/>
            <person name="Lartigue C."/>
            <person name="Tardy F."/>
            <person name="Sirand-Pugnet P."/>
        </authorList>
    </citation>
    <scope>NUCLEOTIDE SEQUENCE [LARGE SCALE GENOMIC DNA]</scope>
    <source>
        <strain evidence="3">L15181</strain>
    </source>
</reference>
<feature type="compositionally biased region" description="Basic and acidic residues" evidence="1">
    <location>
        <begin position="76"/>
        <end position="89"/>
    </location>
</feature>
<dbReference type="InterPro" id="IPR005046">
    <property type="entry name" value="DUF285"/>
</dbReference>
<accession>A0ABY8HXK3</accession>
<organism evidence="3 4">
    <name type="scientific">Mycoplasma feriruminatoris</name>
    <dbReference type="NCBI Taxonomy" id="1179777"/>
    <lineage>
        <taxon>Bacteria</taxon>
        <taxon>Bacillati</taxon>
        <taxon>Mycoplasmatota</taxon>
        <taxon>Mollicutes</taxon>
        <taxon>Mycoplasmataceae</taxon>
        <taxon>Mycoplasma</taxon>
    </lineage>
</organism>
<evidence type="ECO:0000313" key="4">
    <source>
        <dbReference type="Proteomes" id="UP001214039"/>
    </source>
</evidence>
<feature type="transmembrane region" description="Helical" evidence="2">
    <location>
        <begin position="14"/>
        <end position="32"/>
    </location>
</feature>